<dbReference type="PANTHER" id="PTHR34128:SF2">
    <property type="entry name" value="CYTOCHROME C-TYPE BIOGENESIS PROTEIN CCME HOMOLOG, MITOCHONDRIAL"/>
    <property type="match status" value="1"/>
</dbReference>
<comment type="similarity">
    <text evidence="10">Belongs to the CcmE/CycJ family.</text>
</comment>
<evidence type="ECO:0000256" key="4">
    <source>
        <dbReference type="ARBA" id="ARBA00022723"/>
    </source>
</evidence>
<dbReference type="PANTHER" id="PTHR34128">
    <property type="entry name" value="CYTOCHROME C-TYPE BIOGENESIS PROTEIN CCME HOMOLOG, MITOCHONDRIAL"/>
    <property type="match status" value="1"/>
</dbReference>
<evidence type="ECO:0000313" key="12">
    <source>
        <dbReference type="EMBL" id="MET3693515.1"/>
    </source>
</evidence>
<dbReference type="NCBIfam" id="NF009731">
    <property type="entry name" value="PRK13254.1-5"/>
    <property type="match status" value="1"/>
</dbReference>
<comment type="subcellular location">
    <subcellularLocation>
        <location evidence="10">Cell membrane</location>
        <topology evidence="10">Single-pass type II membrane protein</topology>
    </subcellularLocation>
    <subcellularLocation>
        <location evidence="1">Membrane</location>
    </subcellularLocation>
</comment>
<evidence type="ECO:0000256" key="2">
    <source>
        <dbReference type="ARBA" id="ARBA00022617"/>
    </source>
</evidence>
<dbReference type="Gene3D" id="2.40.50.140">
    <property type="entry name" value="Nucleic acid-binding proteins"/>
    <property type="match status" value="1"/>
</dbReference>
<protein>
    <recommendedName>
        <fullName evidence="10">Cytochrome c-type biogenesis protein CcmE</fullName>
    </recommendedName>
    <alternativeName>
        <fullName evidence="10">Cytochrome c maturation protein E</fullName>
    </alternativeName>
    <alternativeName>
        <fullName evidence="10">Heme chaperone CcmE</fullName>
    </alternativeName>
</protein>
<feature type="binding site" description="axial binding residue" evidence="10">
    <location>
        <position position="126"/>
    </location>
    <ligand>
        <name>heme</name>
        <dbReference type="ChEBI" id="CHEBI:30413"/>
    </ligand>
    <ligandPart>
        <name>Fe</name>
        <dbReference type="ChEBI" id="CHEBI:18248"/>
    </ligandPart>
</feature>
<feature type="topological domain" description="Extracellular" evidence="10">
    <location>
        <begin position="29"/>
        <end position="180"/>
    </location>
</feature>
<feature type="binding site" description="covalent" evidence="10">
    <location>
        <position position="122"/>
    </location>
    <ligand>
        <name>heme</name>
        <dbReference type="ChEBI" id="CHEBI:30413"/>
    </ligand>
</feature>
<keyword evidence="7 10" id="KW-1133">Transmembrane helix</keyword>
<keyword evidence="8 10" id="KW-0408">Iron</keyword>
<proteinExistence type="inferred from homology"/>
<dbReference type="HAMAP" id="MF_01959">
    <property type="entry name" value="CcmE"/>
    <property type="match status" value="1"/>
</dbReference>
<keyword evidence="13" id="KW-1185">Reference proteome</keyword>
<evidence type="ECO:0000256" key="5">
    <source>
        <dbReference type="ARBA" id="ARBA00022748"/>
    </source>
</evidence>
<evidence type="ECO:0000256" key="10">
    <source>
        <dbReference type="HAMAP-Rule" id="MF_01959"/>
    </source>
</evidence>
<keyword evidence="9 10" id="KW-0472">Membrane</keyword>
<dbReference type="InterPro" id="IPR012340">
    <property type="entry name" value="NA-bd_OB-fold"/>
</dbReference>
<evidence type="ECO:0000313" key="13">
    <source>
        <dbReference type="Proteomes" id="UP001549145"/>
    </source>
</evidence>
<keyword evidence="10" id="KW-1003">Cell membrane</keyword>
<accession>A0ABV2L9L6</accession>
<dbReference type="InterPro" id="IPR004329">
    <property type="entry name" value="CcmE"/>
</dbReference>
<name>A0ABV2L9L6_9HYPH</name>
<dbReference type="NCBIfam" id="NF009727">
    <property type="entry name" value="PRK13254.1-1"/>
    <property type="match status" value="1"/>
</dbReference>
<feature type="compositionally biased region" description="Basic and acidic residues" evidence="11">
    <location>
        <begin position="142"/>
        <end position="162"/>
    </location>
</feature>
<keyword evidence="5 10" id="KW-0201">Cytochrome c-type biogenesis</keyword>
<evidence type="ECO:0000256" key="1">
    <source>
        <dbReference type="ARBA" id="ARBA00004370"/>
    </source>
</evidence>
<evidence type="ECO:0000256" key="9">
    <source>
        <dbReference type="ARBA" id="ARBA00023136"/>
    </source>
</evidence>
<evidence type="ECO:0000256" key="6">
    <source>
        <dbReference type="ARBA" id="ARBA00022968"/>
    </source>
</evidence>
<keyword evidence="3 10" id="KW-0812">Transmembrane</keyword>
<reference evidence="12 13" key="1">
    <citation type="submission" date="2024-06" db="EMBL/GenBank/DDBJ databases">
        <title>Genomic Encyclopedia of Type Strains, Phase IV (KMG-IV): sequencing the most valuable type-strain genomes for metagenomic binning, comparative biology and taxonomic classification.</title>
        <authorList>
            <person name="Goeker M."/>
        </authorList>
    </citation>
    <scope>NUCLEOTIDE SEQUENCE [LARGE SCALE GENOMIC DNA]</scope>
    <source>
        <strain evidence="12 13">DSM 21331</strain>
    </source>
</reference>
<evidence type="ECO:0000256" key="7">
    <source>
        <dbReference type="ARBA" id="ARBA00022989"/>
    </source>
</evidence>
<gene>
    <name evidence="10" type="primary">ccmE</name>
    <name evidence="10" type="synonym">cycJ</name>
    <name evidence="12" type="ORF">ABID43_003065</name>
</gene>
<dbReference type="EMBL" id="JBEPMM010000008">
    <property type="protein sequence ID" value="MET3693515.1"/>
    <property type="molecule type" value="Genomic_DNA"/>
</dbReference>
<keyword evidence="4 10" id="KW-0479">Metal-binding</keyword>
<comment type="caution">
    <text evidence="12">The sequence shown here is derived from an EMBL/GenBank/DDBJ whole genome shotgun (WGS) entry which is preliminary data.</text>
</comment>
<feature type="region of interest" description="Disordered" evidence="11">
    <location>
        <begin position="139"/>
        <end position="180"/>
    </location>
</feature>
<dbReference type="SUPFAM" id="SSF82093">
    <property type="entry name" value="Heme chaperone CcmE"/>
    <property type="match status" value="1"/>
</dbReference>
<feature type="topological domain" description="Cytoplasmic" evidence="10">
    <location>
        <begin position="1"/>
        <end position="7"/>
    </location>
</feature>
<evidence type="ECO:0000256" key="3">
    <source>
        <dbReference type="ARBA" id="ARBA00022692"/>
    </source>
</evidence>
<keyword evidence="6 10" id="KW-0735">Signal-anchor</keyword>
<dbReference type="InterPro" id="IPR036127">
    <property type="entry name" value="CcmE-like_sf"/>
</dbReference>
<evidence type="ECO:0000256" key="8">
    <source>
        <dbReference type="ARBA" id="ARBA00023004"/>
    </source>
</evidence>
<evidence type="ECO:0000256" key="11">
    <source>
        <dbReference type="SAM" id="MobiDB-lite"/>
    </source>
</evidence>
<organism evidence="12 13">
    <name type="scientific">Methylobacterium goesingense</name>
    <dbReference type="NCBI Taxonomy" id="243690"/>
    <lineage>
        <taxon>Bacteria</taxon>
        <taxon>Pseudomonadati</taxon>
        <taxon>Pseudomonadota</taxon>
        <taxon>Alphaproteobacteria</taxon>
        <taxon>Hyphomicrobiales</taxon>
        <taxon>Methylobacteriaceae</taxon>
        <taxon>Methylobacterium</taxon>
    </lineage>
</organism>
<sequence>MTRKSRRLVLIAACGAVLALALGLILSAMSGSIVFFRSPTEVAAQTVAPGTRFRLGGLVKDGSLQRGPDQTVDFSVTDTNATVQVQYRGLLPDLFREGQGVVAEGTLGPGGVFRADTVLAKHDESYMPREVADALKAQGRWQEGKGMTDAKVSDSKPSDIKASENGTSVTGKTLGQRSER</sequence>
<feature type="compositionally biased region" description="Polar residues" evidence="11">
    <location>
        <begin position="164"/>
        <end position="180"/>
    </location>
</feature>
<comment type="function">
    <text evidence="10">Heme chaperone required for the biogenesis of c-type cytochromes. Transiently binds heme delivered by CcmC and transfers the heme to apo-cytochromes in a process facilitated by CcmF and CcmH.</text>
</comment>
<keyword evidence="2 10" id="KW-0349">Heme</keyword>
<dbReference type="Proteomes" id="UP001549145">
    <property type="component" value="Unassembled WGS sequence"/>
</dbReference>
<dbReference type="Pfam" id="PF03100">
    <property type="entry name" value="CcmE"/>
    <property type="match status" value="1"/>
</dbReference>